<dbReference type="EMBL" id="VJZD01000196">
    <property type="protein sequence ID" value="MPY36081.1"/>
    <property type="molecule type" value="Genomic_DNA"/>
</dbReference>
<sequence length="144" mass="14879">MSHRTAVAPEASWVARWAGSLLCLVVAGIHVVDQGGITATRDPSYLGIAYHVLEIAAVVAAALLLLGLVRLGWLLAVGVALGPLVGYILSRGPGLPGAREDIGNWTEPLGLASLAVEGALLLLSVPLFARSMRPRPRASVSSGD</sequence>
<accession>A0A5N8VLE8</accession>
<evidence type="ECO:0000313" key="3">
    <source>
        <dbReference type="Proteomes" id="UP000325849"/>
    </source>
</evidence>
<comment type="caution">
    <text evidence="2">The sequence shown here is derived from an EMBL/GenBank/DDBJ whole genome shotgun (WGS) entry which is preliminary data.</text>
</comment>
<protein>
    <recommendedName>
        <fullName evidence="4">DoxX family protein</fullName>
    </recommendedName>
</protein>
<feature type="transmembrane region" description="Helical" evidence="1">
    <location>
        <begin position="71"/>
        <end position="89"/>
    </location>
</feature>
<feature type="transmembrane region" description="Helical" evidence="1">
    <location>
        <begin position="44"/>
        <end position="66"/>
    </location>
</feature>
<feature type="transmembrane region" description="Helical" evidence="1">
    <location>
        <begin position="12"/>
        <end position="32"/>
    </location>
</feature>
<keyword evidence="1" id="KW-0812">Transmembrane</keyword>
<dbReference type="Proteomes" id="UP000325849">
    <property type="component" value="Unassembled WGS sequence"/>
</dbReference>
<gene>
    <name evidence="2" type="ORF">FNH09_34090</name>
</gene>
<reference evidence="2 3" key="1">
    <citation type="submission" date="2019-07" db="EMBL/GenBank/DDBJ databases">
        <title>New species of Amycolatopsis and Streptomyces.</title>
        <authorList>
            <person name="Duangmal K."/>
            <person name="Teo W.F.A."/>
            <person name="Lipun K."/>
        </authorList>
    </citation>
    <scope>NUCLEOTIDE SEQUENCE [LARGE SCALE GENOMIC DNA]</scope>
    <source>
        <strain evidence="2 3">NBRC 109810</strain>
    </source>
</reference>
<organism evidence="2 3">
    <name type="scientific">Streptomyces adustus</name>
    <dbReference type="NCBI Taxonomy" id="1609272"/>
    <lineage>
        <taxon>Bacteria</taxon>
        <taxon>Bacillati</taxon>
        <taxon>Actinomycetota</taxon>
        <taxon>Actinomycetes</taxon>
        <taxon>Kitasatosporales</taxon>
        <taxon>Streptomycetaceae</taxon>
        <taxon>Streptomyces</taxon>
    </lineage>
</organism>
<evidence type="ECO:0000313" key="2">
    <source>
        <dbReference type="EMBL" id="MPY36081.1"/>
    </source>
</evidence>
<keyword evidence="3" id="KW-1185">Reference proteome</keyword>
<name>A0A5N8VLE8_9ACTN</name>
<keyword evidence="1" id="KW-1133">Transmembrane helix</keyword>
<proteinExistence type="predicted"/>
<feature type="transmembrane region" description="Helical" evidence="1">
    <location>
        <begin position="109"/>
        <end position="129"/>
    </location>
</feature>
<evidence type="ECO:0000256" key="1">
    <source>
        <dbReference type="SAM" id="Phobius"/>
    </source>
</evidence>
<evidence type="ECO:0008006" key="4">
    <source>
        <dbReference type="Google" id="ProtNLM"/>
    </source>
</evidence>
<dbReference type="AlphaFoldDB" id="A0A5N8VLE8"/>
<keyword evidence="1" id="KW-0472">Membrane</keyword>